<evidence type="ECO:0000313" key="2">
    <source>
        <dbReference type="EMBL" id="MPY35133.1"/>
    </source>
</evidence>
<accession>A0A5N8VIU5</accession>
<sequence>MSTTGCDSGSPATGRAHGPSGPPSASRAAGTSGTSGGAAGSGSPAPSVTAPEELCTRLVAHWARQVLDTPTYGDYQSMGLSNGQYEILRAVVAAARAERKRQGVTAAVELIDRQAGRACADRYRSGEPGKDPWR</sequence>
<dbReference type="OrthoDB" id="3697710at2"/>
<name>A0A5N8VIU5_9ACTN</name>
<comment type="caution">
    <text evidence="2">The sequence shown here is derived from an EMBL/GenBank/DDBJ whole genome shotgun (WGS) entry which is preliminary data.</text>
</comment>
<feature type="compositionally biased region" description="Low complexity" evidence="1">
    <location>
        <begin position="16"/>
        <end position="32"/>
    </location>
</feature>
<reference evidence="2 3" key="1">
    <citation type="submission" date="2019-07" db="EMBL/GenBank/DDBJ databases">
        <title>New species of Amycolatopsis and Streptomyces.</title>
        <authorList>
            <person name="Duangmal K."/>
            <person name="Teo W.F.A."/>
            <person name="Lipun K."/>
        </authorList>
    </citation>
    <scope>NUCLEOTIDE SEQUENCE [LARGE SCALE GENOMIC DNA]</scope>
    <source>
        <strain evidence="2 3">NBRC 109810</strain>
    </source>
</reference>
<feature type="compositionally biased region" description="Polar residues" evidence="1">
    <location>
        <begin position="1"/>
        <end position="11"/>
    </location>
</feature>
<evidence type="ECO:0000313" key="3">
    <source>
        <dbReference type="Proteomes" id="UP000325849"/>
    </source>
</evidence>
<keyword evidence="3" id="KW-1185">Reference proteome</keyword>
<evidence type="ECO:0000256" key="1">
    <source>
        <dbReference type="SAM" id="MobiDB-lite"/>
    </source>
</evidence>
<dbReference type="AlphaFoldDB" id="A0A5N8VIU5"/>
<dbReference type="EMBL" id="VJZD01000144">
    <property type="protein sequence ID" value="MPY35133.1"/>
    <property type="molecule type" value="Genomic_DNA"/>
</dbReference>
<proteinExistence type="predicted"/>
<protein>
    <submittedName>
        <fullName evidence="2">Uncharacterized protein</fullName>
    </submittedName>
</protein>
<dbReference type="Proteomes" id="UP000325849">
    <property type="component" value="Unassembled WGS sequence"/>
</dbReference>
<gene>
    <name evidence="2" type="ORF">FNH09_29000</name>
</gene>
<feature type="compositionally biased region" description="Low complexity" evidence="1">
    <location>
        <begin position="41"/>
        <end position="50"/>
    </location>
</feature>
<organism evidence="2 3">
    <name type="scientific">Streptomyces adustus</name>
    <dbReference type="NCBI Taxonomy" id="1609272"/>
    <lineage>
        <taxon>Bacteria</taxon>
        <taxon>Bacillati</taxon>
        <taxon>Actinomycetota</taxon>
        <taxon>Actinomycetes</taxon>
        <taxon>Kitasatosporales</taxon>
        <taxon>Streptomycetaceae</taxon>
        <taxon>Streptomyces</taxon>
    </lineage>
</organism>
<feature type="region of interest" description="Disordered" evidence="1">
    <location>
        <begin position="1"/>
        <end position="50"/>
    </location>
</feature>